<gene>
    <name evidence="1" type="ORF">CFH80_00225</name>
</gene>
<dbReference type="Pfam" id="PF06821">
    <property type="entry name" value="Ser_hydrolase"/>
    <property type="match status" value="1"/>
</dbReference>
<sequence>MKPSVLILPGYQGSGETHWQTHWEKANPDFFRVEQRDWEEPIASEWAEQLEQTLQKCEKPVVLVAHSIACLALAHWASKAHTPIKGALIVAPPNPEEAVFPKSALGFTQTPMMRFNFPSIVLASSDDPYATMAYSRRLSDAWGSKLIDLGKRGHINTQSDLGAWEEGYAYLQSLLHM</sequence>
<accession>A0A2D3W7I5</accession>
<dbReference type="Proteomes" id="UP000231638">
    <property type="component" value="Unassembled WGS sequence"/>
</dbReference>
<dbReference type="GO" id="GO:0016787">
    <property type="term" value="F:hydrolase activity"/>
    <property type="evidence" value="ECO:0007669"/>
    <property type="project" value="InterPro"/>
</dbReference>
<dbReference type="InterPro" id="IPR029058">
    <property type="entry name" value="AB_hydrolase_fold"/>
</dbReference>
<organism evidence="1 2">
    <name type="scientific">Sulfurospirillum cavolei</name>
    <dbReference type="NCBI Taxonomy" id="366522"/>
    <lineage>
        <taxon>Bacteria</taxon>
        <taxon>Pseudomonadati</taxon>
        <taxon>Campylobacterota</taxon>
        <taxon>Epsilonproteobacteria</taxon>
        <taxon>Campylobacterales</taxon>
        <taxon>Sulfurospirillaceae</taxon>
        <taxon>Sulfurospirillum</taxon>
    </lineage>
</organism>
<name>A0A2D3W7I5_9BACT</name>
<dbReference type="SUPFAM" id="SSF53474">
    <property type="entry name" value="alpha/beta-Hydrolases"/>
    <property type="match status" value="1"/>
</dbReference>
<reference evidence="1 2" key="1">
    <citation type="journal article" date="2017" name="Front. Microbiol.">
        <title>Comparative Genomic Analysis of the Class Epsilonproteobacteria and Proposed Reclassification to Epsilonbacteraeota (phyl. nov.).</title>
        <authorList>
            <person name="Waite D.W."/>
            <person name="Vanwonterghem I."/>
            <person name="Rinke C."/>
            <person name="Parks D.H."/>
            <person name="Zhang Y."/>
            <person name="Takai K."/>
            <person name="Sievert S.M."/>
            <person name="Simon J."/>
            <person name="Campbell B.J."/>
            <person name="Hanson T.E."/>
            <person name="Woyke T."/>
            <person name="Klotz M.G."/>
            <person name="Hugenholtz P."/>
        </authorList>
    </citation>
    <scope>NUCLEOTIDE SEQUENCE [LARGE SCALE GENOMIC DNA]</scope>
    <source>
        <strain evidence="1">UBA11420</strain>
    </source>
</reference>
<evidence type="ECO:0008006" key="3">
    <source>
        <dbReference type="Google" id="ProtNLM"/>
    </source>
</evidence>
<protein>
    <recommendedName>
        <fullName evidence="3">Alpha/beta hydrolase</fullName>
    </recommendedName>
</protein>
<evidence type="ECO:0000313" key="1">
    <source>
        <dbReference type="EMBL" id="DAB37311.1"/>
    </source>
</evidence>
<dbReference type="InterPro" id="IPR010662">
    <property type="entry name" value="RBBP9/YdeN"/>
</dbReference>
<proteinExistence type="predicted"/>
<dbReference type="Gene3D" id="3.40.50.1820">
    <property type="entry name" value="alpha/beta hydrolase"/>
    <property type="match status" value="1"/>
</dbReference>
<comment type="caution">
    <text evidence="1">The sequence shown here is derived from an EMBL/GenBank/DDBJ whole genome shotgun (WGS) entry which is preliminary data.</text>
</comment>
<dbReference type="EMBL" id="DLUG01000009">
    <property type="protein sequence ID" value="DAB37311.1"/>
    <property type="molecule type" value="Genomic_DNA"/>
</dbReference>
<dbReference type="AlphaFoldDB" id="A0A2D3W7I5"/>
<evidence type="ECO:0000313" key="2">
    <source>
        <dbReference type="Proteomes" id="UP000231638"/>
    </source>
</evidence>